<dbReference type="InterPro" id="IPR037027">
    <property type="entry name" value="YqgF/RNaseH-like_dom_sf"/>
</dbReference>
<dbReference type="CDD" id="cd16964">
    <property type="entry name" value="YqgF"/>
    <property type="match status" value="1"/>
</dbReference>
<keyword evidence="2 5" id="KW-0690">Ribosome biogenesis</keyword>
<dbReference type="Proteomes" id="UP000177817">
    <property type="component" value="Unassembled WGS sequence"/>
</dbReference>
<dbReference type="PANTHER" id="PTHR33317:SF4">
    <property type="entry name" value="POLYNUCLEOTIDYL TRANSFERASE, RIBONUCLEASE H-LIKE SUPERFAMILY PROTEIN"/>
    <property type="match status" value="1"/>
</dbReference>
<evidence type="ECO:0000313" key="8">
    <source>
        <dbReference type="Proteomes" id="UP000177817"/>
    </source>
</evidence>
<dbReference type="PANTHER" id="PTHR33317">
    <property type="entry name" value="POLYNUCLEOTIDYL TRANSFERASE, RIBONUCLEASE H-LIKE SUPERFAMILY PROTEIN"/>
    <property type="match status" value="1"/>
</dbReference>
<comment type="subcellular location">
    <subcellularLocation>
        <location evidence="5">Cytoplasm</location>
    </subcellularLocation>
</comment>
<dbReference type="SMART" id="SM00732">
    <property type="entry name" value="YqgFc"/>
    <property type="match status" value="1"/>
</dbReference>
<dbReference type="EC" id="3.1.-.-" evidence="5"/>
<dbReference type="SUPFAM" id="SSF53098">
    <property type="entry name" value="Ribonuclease H-like"/>
    <property type="match status" value="1"/>
</dbReference>
<sequence length="131" mass="14178">MARRVFLGIDFGDSRVGLALAPGDSIAVPYSIVRYGDGFWQKLGTILADEKITDIVVGLPIGLSGNETERTRKTRDFIASLRGHTALPVVESDERFSSLVARRNLPKGPDDALAAAEILQGYLDAHARSPE</sequence>
<dbReference type="NCBIfam" id="TIGR00250">
    <property type="entry name" value="RNAse_H_YqgF"/>
    <property type="match status" value="1"/>
</dbReference>
<feature type="domain" description="YqgF/RNase H-like" evidence="6">
    <location>
        <begin position="4"/>
        <end position="101"/>
    </location>
</feature>
<dbReference type="HAMAP" id="MF_00651">
    <property type="entry name" value="Nuclease_YqgF"/>
    <property type="match status" value="1"/>
</dbReference>
<dbReference type="InterPro" id="IPR005227">
    <property type="entry name" value="YqgF"/>
</dbReference>
<comment type="similarity">
    <text evidence="5">Belongs to the YqgF HJR family.</text>
</comment>
<dbReference type="EMBL" id="MHKK01000011">
    <property type="protein sequence ID" value="OGY90389.1"/>
    <property type="molecule type" value="Genomic_DNA"/>
</dbReference>
<dbReference type="GO" id="GO:0016788">
    <property type="term" value="F:hydrolase activity, acting on ester bonds"/>
    <property type="evidence" value="ECO:0007669"/>
    <property type="project" value="UniProtKB-UniRule"/>
</dbReference>
<evidence type="ECO:0000256" key="2">
    <source>
        <dbReference type="ARBA" id="ARBA00022517"/>
    </source>
</evidence>
<dbReference type="GO" id="GO:0000967">
    <property type="term" value="P:rRNA 5'-end processing"/>
    <property type="evidence" value="ECO:0007669"/>
    <property type="project" value="UniProtKB-UniRule"/>
</dbReference>
<dbReference type="Gene3D" id="3.30.420.140">
    <property type="entry name" value="YqgF/RNase H-like domain"/>
    <property type="match status" value="1"/>
</dbReference>
<evidence type="ECO:0000256" key="1">
    <source>
        <dbReference type="ARBA" id="ARBA00022490"/>
    </source>
</evidence>
<gene>
    <name evidence="7" type="ORF">A2677_01790</name>
</gene>
<reference evidence="7 8" key="1">
    <citation type="journal article" date="2016" name="Nat. Commun.">
        <title>Thousands of microbial genomes shed light on interconnected biogeochemical processes in an aquifer system.</title>
        <authorList>
            <person name="Anantharaman K."/>
            <person name="Brown C.T."/>
            <person name="Hug L.A."/>
            <person name="Sharon I."/>
            <person name="Castelle C.J."/>
            <person name="Probst A.J."/>
            <person name="Thomas B.C."/>
            <person name="Singh A."/>
            <person name="Wilkins M.J."/>
            <person name="Karaoz U."/>
            <person name="Brodie E.L."/>
            <person name="Williams K.H."/>
            <person name="Hubbard S.S."/>
            <person name="Banfield J.F."/>
        </authorList>
    </citation>
    <scope>NUCLEOTIDE SEQUENCE [LARGE SCALE GENOMIC DNA]</scope>
</reference>
<protein>
    <recommendedName>
        <fullName evidence="5">Putative pre-16S rRNA nuclease</fullName>
        <ecNumber evidence="5">3.1.-.-</ecNumber>
    </recommendedName>
</protein>
<evidence type="ECO:0000256" key="5">
    <source>
        <dbReference type="HAMAP-Rule" id="MF_00651"/>
    </source>
</evidence>
<keyword evidence="4 5" id="KW-0378">Hydrolase</keyword>
<comment type="caution">
    <text evidence="7">The sequence shown here is derived from an EMBL/GenBank/DDBJ whole genome shotgun (WGS) entry which is preliminary data.</text>
</comment>
<keyword evidence="3 5" id="KW-0540">Nuclease</keyword>
<comment type="function">
    <text evidence="5">Could be a nuclease involved in processing of the 5'-end of pre-16S rRNA.</text>
</comment>
<dbReference type="Pfam" id="PF03652">
    <property type="entry name" value="RuvX"/>
    <property type="match status" value="1"/>
</dbReference>
<evidence type="ECO:0000256" key="4">
    <source>
        <dbReference type="ARBA" id="ARBA00022801"/>
    </source>
</evidence>
<dbReference type="GO" id="GO:0005737">
    <property type="term" value="C:cytoplasm"/>
    <property type="evidence" value="ECO:0007669"/>
    <property type="project" value="UniProtKB-SubCell"/>
</dbReference>
<dbReference type="AlphaFoldDB" id="A0A1G2BP73"/>
<evidence type="ECO:0000259" key="6">
    <source>
        <dbReference type="SMART" id="SM00732"/>
    </source>
</evidence>
<evidence type="ECO:0000313" key="7">
    <source>
        <dbReference type="EMBL" id="OGY90389.1"/>
    </source>
</evidence>
<dbReference type="InterPro" id="IPR012337">
    <property type="entry name" value="RNaseH-like_sf"/>
</dbReference>
<accession>A0A1G2BP73</accession>
<dbReference type="GO" id="GO:0004518">
    <property type="term" value="F:nuclease activity"/>
    <property type="evidence" value="ECO:0007669"/>
    <property type="project" value="UniProtKB-KW"/>
</dbReference>
<evidence type="ECO:0000256" key="3">
    <source>
        <dbReference type="ARBA" id="ARBA00022722"/>
    </source>
</evidence>
<organism evidence="7 8">
    <name type="scientific">Candidatus Komeilibacteria bacterium RIFCSPHIGHO2_01_FULL_52_14</name>
    <dbReference type="NCBI Taxonomy" id="1798549"/>
    <lineage>
        <taxon>Bacteria</taxon>
        <taxon>Candidatus Komeiliibacteriota</taxon>
    </lineage>
</organism>
<name>A0A1G2BP73_9BACT</name>
<dbReference type="InterPro" id="IPR006641">
    <property type="entry name" value="YqgF/RNaseH-like_dom"/>
</dbReference>
<proteinExistence type="inferred from homology"/>
<keyword evidence="1 5" id="KW-0963">Cytoplasm</keyword>